<keyword evidence="2" id="KW-0732">Signal</keyword>
<dbReference type="OrthoDB" id="691922at2759"/>
<accession>A0A1E5W7K6</accession>
<feature type="region of interest" description="Disordered" evidence="1">
    <location>
        <begin position="49"/>
        <end position="76"/>
    </location>
</feature>
<comment type="caution">
    <text evidence="3">The sequence shown here is derived from an EMBL/GenBank/DDBJ whole genome shotgun (WGS) entry which is preliminary data.</text>
</comment>
<gene>
    <name evidence="3" type="ORF">BAE44_0005618</name>
</gene>
<keyword evidence="4" id="KW-1185">Reference proteome</keyword>
<dbReference type="Proteomes" id="UP000095767">
    <property type="component" value="Unassembled WGS sequence"/>
</dbReference>
<dbReference type="EMBL" id="LWDX02018984">
    <property type="protein sequence ID" value="OEL33364.1"/>
    <property type="molecule type" value="Genomic_DNA"/>
</dbReference>
<sequence>MSRALALAVLLLLAAAAAVAPLASAQGVESIPGAKELAAAGSKGAKEFARAVGADPEPFHDPASGLPADPAPDARP</sequence>
<proteinExistence type="predicted"/>
<evidence type="ECO:0000256" key="2">
    <source>
        <dbReference type="SAM" id="SignalP"/>
    </source>
</evidence>
<evidence type="ECO:0000313" key="3">
    <source>
        <dbReference type="EMBL" id="OEL33364.1"/>
    </source>
</evidence>
<protein>
    <submittedName>
        <fullName evidence="3">Uncharacterized protein</fullName>
    </submittedName>
</protein>
<evidence type="ECO:0000313" key="4">
    <source>
        <dbReference type="Proteomes" id="UP000095767"/>
    </source>
</evidence>
<organism evidence="3 4">
    <name type="scientific">Dichanthelium oligosanthes</name>
    <dbReference type="NCBI Taxonomy" id="888268"/>
    <lineage>
        <taxon>Eukaryota</taxon>
        <taxon>Viridiplantae</taxon>
        <taxon>Streptophyta</taxon>
        <taxon>Embryophyta</taxon>
        <taxon>Tracheophyta</taxon>
        <taxon>Spermatophyta</taxon>
        <taxon>Magnoliopsida</taxon>
        <taxon>Liliopsida</taxon>
        <taxon>Poales</taxon>
        <taxon>Poaceae</taxon>
        <taxon>PACMAD clade</taxon>
        <taxon>Panicoideae</taxon>
        <taxon>Panicodae</taxon>
        <taxon>Paniceae</taxon>
        <taxon>Dichantheliinae</taxon>
        <taxon>Dichanthelium</taxon>
    </lineage>
</organism>
<dbReference type="AlphaFoldDB" id="A0A1E5W7K6"/>
<name>A0A1E5W7K6_9POAL</name>
<feature type="chain" id="PRO_5009188908" evidence="2">
    <location>
        <begin position="26"/>
        <end position="76"/>
    </location>
</feature>
<evidence type="ECO:0000256" key="1">
    <source>
        <dbReference type="SAM" id="MobiDB-lite"/>
    </source>
</evidence>
<reference evidence="3 4" key="1">
    <citation type="submission" date="2016-09" db="EMBL/GenBank/DDBJ databases">
        <title>The draft genome of Dichanthelium oligosanthes: A C3 panicoid grass species.</title>
        <authorList>
            <person name="Studer A.J."/>
            <person name="Schnable J.C."/>
            <person name="Brutnell T.P."/>
        </authorList>
    </citation>
    <scope>NUCLEOTIDE SEQUENCE [LARGE SCALE GENOMIC DNA]</scope>
    <source>
        <strain evidence="4">cv. Kellogg 1175</strain>
        <tissue evidence="3">Leaf</tissue>
    </source>
</reference>
<feature type="signal peptide" evidence="2">
    <location>
        <begin position="1"/>
        <end position="25"/>
    </location>
</feature>